<dbReference type="InterPro" id="IPR008909">
    <property type="entry name" value="DALR_anticod-bd"/>
</dbReference>
<feature type="compositionally biased region" description="Basic and acidic residues" evidence="6">
    <location>
        <begin position="141"/>
        <end position="150"/>
    </location>
</feature>
<dbReference type="EMBL" id="JAINZZ010000021">
    <property type="protein sequence ID" value="MBY8879601.1"/>
    <property type="molecule type" value="Genomic_DNA"/>
</dbReference>
<evidence type="ECO:0000256" key="5">
    <source>
        <dbReference type="ARBA" id="ARBA00049339"/>
    </source>
</evidence>
<reference evidence="9 10" key="1">
    <citation type="submission" date="2021-08" db="EMBL/GenBank/DDBJ databases">
        <title>WGS of actinomycetes from Thailand.</title>
        <authorList>
            <person name="Thawai C."/>
        </authorList>
    </citation>
    <scope>NUCLEOTIDE SEQUENCE [LARGE SCALE GENOMIC DNA]</scope>
    <source>
        <strain evidence="9 10">PLK6-54</strain>
    </source>
</reference>
<evidence type="ECO:0000259" key="7">
    <source>
        <dbReference type="SMART" id="SM00836"/>
    </source>
</evidence>
<keyword evidence="4" id="KW-0067">ATP-binding</keyword>
<name>A0ABS7Q9T1_9ACTN</name>
<dbReference type="SMART" id="SM00836">
    <property type="entry name" value="DALR_1"/>
    <property type="match status" value="1"/>
</dbReference>
<feature type="region of interest" description="Disordered" evidence="6">
    <location>
        <begin position="128"/>
        <end position="184"/>
    </location>
</feature>
<dbReference type="InterPro" id="IPR009080">
    <property type="entry name" value="tRNAsynth_Ia_anticodon-bd"/>
</dbReference>
<dbReference type="InterPro" id="IPR001278">
    <property type="entry name" value="Arg-tRNA-ligase"/>
</dbReference>
<feature type="domain" description="DALR anticodon binding" evidence="7">
    <location>
        <begin position="220"/>
        <end position="389"/>
    </location>
</feature>
<dbReference type="InterPro" id="IPR005148">
    <property type="entry name" value="Arg-tRNA-synth_N"/>
</dbReference>
<comment type="catalytic activity">
    <reaction evidence="5">
        <text>tRNA(Arg) + L-arginine + ATP = L-arginyl-tRNA(Arg) + AMP + diphosphate</text>
        <dbReference type="Rhea" id="RHEA:20301"/>
        <dbReference type="Rhea" id="RHEA-COMP:9658"/>
        <dbReference type="Rhea" id="RHEA-COMP:9673"/>
        <dbReference type="ChEBI" id="CHEBI:30616"/>
        <dbReference type="ChEBI" id="CHEBI:32682"/>
        <dbReference type="ChEBI" id="CHEBI:33019"/>
        <dbReference type="ChEBI" id="CHEBI:78442"/>
        <dbReference type="ChEBI" id="CHEBI:78513"/>
        <dbReference type="ChEBI" id="CHEBI:456215"/>
        <dbReference type="EC" id="6.1.1.19"/>
    </reaction>
</comment>
<accession>A0ABS7Q9T1</accession>
<feature type="domain" description="Arginyl tRNA synthetase N-terminal" evidence="8">
    <location>
        <begin position="3"/>
        <end position="75"/>
    </location>
</feature>
<feature type="region of interest" description="Disordered" evidence="6">
    <location>
        <begin position="240"/>
        <end position="298"/>
    </location>
</feature>
<gene>
    <name evidence="9" type="ORF">K7862_18445</name>
</gene>
<sequence>MAEELQVEALPAKVAVQRPARPGCGDYATNVALQLAGPTGRRPLEVAAILARRLEKEPGVALVEIAGPGFLNITLSPHAFGDVVRQIRLQRDAYGRGDGLAGEAVTLTADPHRLRAPVVAETVNRLLRAAGAEPGPPEPVRVTEPEREPEPEPAQAPEQSQEPEPGPAPRPDAFGPHVLGSESLGPDATRWALLRPPAEDAPRLSADLLRQHESNPLFRVRYAHARTRALLRNAHDLGVDVDGDPDGGPEAPAPVTVLPAPGSPGSTGTPGTLTPPAPPRPSQPAPTPAPGASAPATHHPAETELLGLLADFPRVVETAARRRAPDRVARHLERLADAFLRFHDECPPLPKGDEKPSAVHAARVRLADATGIVLADGLHLLGISAPDHL</sequence>
<evidence type="ECO:0000256" key="1">
    <source>
        <dbReference type="ARBA" id="ARBA00012837"/>
    </source>
</evidence>
<organism evidence="9 10">
    <name type="scientific">Actinacidiphila acidipaludis</name>
    <dbReference type="NCBI Taxonomy" id="2873382"/>
    <lineage>
        <taxon>Bacteria</taxon>
        <taxon>Bacillati</taxon>
        <taxon>Actinomycetota</taxon>
        <taxon>Actinomycetes</taxon>
        <taxon>Kitasatosporales</taxon>
        <taxon>Streptomycetaceae</taxon>
        <taxon>Actinacidiphila</taxon>
    </lineage>
</organism>
<dbReference type="Gene3D" id="3.30.1360.70">
    <property type="entry name" value="Arginyl tRNA synthetase N-terminal domain"/>
    <property type="match status" value="1"/>
</dbReference>
<dbReference type="Gene3D" id="1.10.730.10">
    <property type="entry name" value="Isoleucyl-tRNA Synthetase, Domain 1"/>
    <property type="match status" value="1"/>
</dbReference>
<dbReference type="Proteomes" id="UP000778578">
    <property type="component" value="Unassembled WGS sequence"/>
</dbReference>
<evidence type="ECO:0000313" key="9">
    <source>
        <dbReference type="EMBL" id="MBY8879601.1"/>
    </source>
</evidence>
<dbReference type="InterPro" id="IPR036695">
    <property type="entry name" value="Arg-tRNA-synth_N_sf"/>
</dbReference>
<comment type="caution">
    <text evidence="9">The sequence shown here is derived from an EMBL/GenBank/DDBJ whole genome shotgun (WGS) entry which is preliminary data.</text>
</comment>
<feature type="compositionally biased region" description="Low complexity" evidence="6">
    <location>
        <begin position="153"/>
        <end position="163"/>
    </location>
</feature>
<feature type="compositionally biased region" description="Pro residues" evidence="6">
    <location>
        <begin position="273"/>
        <end position="289"/>
    </location>
</feature>
<evidence type="ECO:0000313" key="10">
    <source>
        <dbReference type="Proteomes" id="UP000778578"/>
    </source>
</evidence>
<evidence type="ECO:0000256" key="3">
    <source>
        <dbReference type="ARBA" id="ARBA00022741"/>
    </source>
</evidence>
<dbReference type="PANTHER" id="PTHR11956">
    <property type="entry name" value="ARGINYL-TRNA SYNTHETASE"/>
    <property type="match status" value="1"/>
</dbReference>
<dbReference type="Pfam" id="PF03485">
    <property type="entry name" value="Arg_tRNA_synt_N"/>
    <property type="match status" value="1"/>
</dbReference>
<evidence type="ECO:0000256" key="6">
    <source>
        <dbReference type="SAM" id="MobiDB-lite"/>
    </source>
</evidence>
<protein>
    <recommendedName>
        <fullName evidence="1">arginine--tRNA ligase</fullName>
        <ecNumber evidence="1">6.1.1.19</ecNumber>
    </recommendedName>
</protein>
<dbReference type="SUPFAM" id="SSF55190">
    <property type="entry name" value="Arginyl-tRNA synthetase (ArgRS), N-terminal 'additional' domain"/>
    <property type="match status" value="1"/>
</dbReference>
<keyword evidence="2" id="KW-0436">Ligase</keyword>
<feature type="compositionally biased region" description="Low complexity" evidence="6">
    <location>
        <begin position="248"/>
        <end position="272"/>
    </location>
</feature>
<dbReference type="PANTHER" id="PTHR11956:SF5">
    <property type="entry name" value="ARGININE--TRNA LIGASE, CYTOPLASMIC"/>
    <property type="match status" value="1"/>
</dbReference>
<evidence type="ECO:0000256" key="4">
    <source>
        <dbReference type="ARBA" id="ARBA00022840"/>
    </source>
</evidence>
<dbReference type="SUPFAM" id="SSF47323">
    <property type="entry name" value="Anticodon-binding domain of a subclass of class I aminoacyl-tRNA synthetases"/>
    <property type="match status" value="1"/>
</dbReference>
<dbReference type="Pfam" id="PF05746">
    <property type="entry name" value="DALR_1"/>
    <property type="match status" value="1"/>
</dbReference>
<keyword evidence="10" id="KW-1185">Reference proteome</keyword>
<keyword evidence="3" id="KW-0547">Nucleotide-binding</keyword>
<dbReference type="NCBIfam" id="NF045898">
    <property type="entry name" value="ArgS_rel_codon"/>
    <property type="match status" value="1"/>
</dbReference>
<proteinExistence type="predicted"/>
<evidence type="ECO:0000259" key="8">
    <source>
        <dbReference type="SMART" id="SM01016"/>
    </source>
</evidence>
<dbReference type="SMART" id="SM01016">
    <property type="entry name" value="Arg_tRNA_synt_N"/>
    <property type="match status" value="1"/>
</dbReference>
<dbReference type="EC" id="6.1.1.19" evidence="1"/>
<evidence type="ECO:0000256" key="2">
    <source>
        <dbReference type="ARBA" id="ARBA00022598"/>
    </source>
</evidence>